<evidence type="ECO:0000313" key="6">
    <source>
        <dbReference type="Proteomes" id="UP001312865"/>
    </source>
</evidence>
<dbReference type="Pfam" id="PF00011">
    <property type="entry name" value="HSP20"/>
    <property type="match status" value="1"/>
</dbReference>
<dbReference type="EMBL" id="JBBAXC010000006">
    <property type="protein sequence ID" value="MEI5907237.1"/>
    <property type="molecule type" value="Genomic_DNA"/>
</dbReference>
<comment type="similarity">
    <text evidence="1 2">Belongs to the small heat shock protein (HSP20) family.</text>
</comment>
<comment type="caution">
    <text evidence="5">The sequence shown here is derived from an EMBL/GenBank/DDBJ whole genome shotgun (WGS) entry which is preliminary data.</text>
</comment>
<keyword evidence="6" id="KW-1185">Reference proteome</keyword>
<evidence type="ECO:0000256" key="1">
    <source>
        <dbReference type="PROSITE-ProRule" id="PRU00285"/>
    </source>
</evidence>
<evidence type="ECO:0000259" key="4">
    <source>
        <dbReference type="PROSITE" id="PS01031"/>
    </source>
</evidence>
<dbReference type="Proteomes" id="UP001312865">
    <property type="component" value="Unassembled WGS sequence"/>
</dbReference>
<name>A0ABU8HD90_9BACI</name>
<dbReference type="PANTHER" id="PTHR11527">
    <property type="entry name" value="HEAT-SHOCK PROTEIN 20 FAMILY MEMBER"/>
    <property type="match status" value="1"/>
</dbReference>
<gene>
    <name evidence="5" type="ORF">WAK64_09220</name>
</gene>
<sequence length="155" mass="17752">MEKQNSNRPSKNNREPFGDMMKSMNGFFHDRPVKGLLQSIDEFFSSPYPFGGFPVDTEETKTEIIVTAKLPGVKKDELTIDILQNYVTISVEQNELKEEKDDLINKSSQQKAYHRTSRTIPLSTPINDRHVKATYKDGVLKLVLPKLKGRNIEIK</sequence>
<evidence type="ECO:0000256" key="2">
    <source>
        <dbReference type="RuleBase" id="RU003616"/>
    </source>
</evidence>
<proteinExistence type="inferred from homology"/>
<dbReference type="CDD" id="cd06464">
    <property type="entry name" value="ACD_sHsps-like"/>
    <property type="match status" value="1"/>
</dbReference>
<dbReference type="InterPro" id="IPR008978">
    <property type="entry name" value="HSP20-like_chaperone"/>
</dbReference>
<dbReference type="InterPro" id="IPR031107">
    <property type="entry name" value="Small_HSP"/>
</dbReference>
<dbReference type="InterPro" id="IPR002068">
    <property type="entry name" value="A-crystallin/Hsp20_dom"/>
</dbReference>
<dbReference type="PROSITE" id="PS01031">
    <property type="entry name" value="SHSP"/>
    <property type="match status" value="1"/>
</dbReference>
<dbReference type="Gene3D" id="2.60.40.790">
    <property type="match status" value="1"/>
</dbReference>
<reference evidence="5 6" key="1">
    <citation type="journal article" date="2018" name="J. Microbiol.">
        <title>Bacillus spongiae sp. nov., isolated from sponge of Jeju Island.</title>
        <authorList>
            <person name="Lee G.E."/>
            <person name="Im W.T."/>
            <person name="Park J.S."/>
        </authorList>
    </citation>
    <scope>NUCLEOTIDE SEQUENCE [LARGE SCALE GENOMIC DNA]</scope>
    <source>
        <strain evidence="5 6">135PIL107-10</strain>
    </source>
</reference>
<accession>A0ABU8HD90</accession>
<evidence type="ECO:0000313" key="5">
    <source>
        <dbReference type="EMBL" id="MEI5907237.1"/>
    </source>
</evidence>
<dbReference type="SUPFAM" id="SSF49764">
    <property type="entry name" value="HSP20-like chaperones"/>
    <property type="match status" value="1"/>
</dbReference>
<protein>
    <submittedName>
        <fullName evidence="5">Hsp20/alpha crystallin family protein</fullName>
    </submittedName>
</protein>
<organism evidence="5 6">
    <name type="scientific">Bacillus spongiae</name>
    <dbReference type="NCBI Taxonomy" id="2683610"/>
    <lineage>
        <taxon>Bacteria</taxon>
        <taxon>Bacillati</taxon>
        <taxon>Bacillota</taxon>
        <taxon>Bacilli</taxon>
        <taxon>Bacillales</taxon>
        <taxon>Bacillaceae</taxon>
        <taxon>Bacillus</taxon>
    </lineage>
</organism>
<dbReference type="RefSeq" id="WP_336586673.1">
    <property type="nucleotide sequence ID" value="NZ_JBBAXC010000006.1"/>
</dbReference>
<feature type="region of interest" description="Disordered" evidence="3">
    <location>
        <begin position="1"/>
        <end position="23"/>
    </location>
</feature>
<evidence type="ECO:0000256" key="3">
    <source>
        <dbReference type="SAM" id="MobiDB-lite"/>
    </source>
</evidence>
<feature type="compositionally biased region" description="Polar residues" evidence="3">
    <location>
        <begin position="1"/>
        <end position="10"/>
    </location>
</feature>
<feature type="domain" description="SHSP" evidence="4">
    <location>
        <begin position="46"/>
        <end position="155"/>
    </location>
</feature>